<feature type="chain" id="PRO_5029469041" evidence="1">
    <location>
        <begin position="18"/>
        <end position="76"/>
    </location>
</feature>
<sequence length="76" mass="8722">MCHLVIVFLVLTSDLDQLESCGAKRESLSYSECKFIHSQDQGIGIWLLDYLEVRLSAGFMIFFSILDLYKRKSNAD</sequence>
<dbReference type="Proteomes" id="UP000554482">
    <property type="component" value="Unassembled WGS sequence"/>
</dbReference>
<evidence type="ECO:0000313" key="2">
    <source>
        <dbReference type="EMBL" id="KAF5181029.1"/>
    </source>
</evidence>
<evidence type="ECO:0000256" key="1">
    <source>
        <dbReference type="SAM" id="SignalP"/>
    </source>
</evidence>
<accession>A0A7J6V7D8</accession>
<keyword evidence="3" id="KW-1185">Reference proteome</keyword>
<feature type="signal peptide" evidence="1">
    <location>
        <begin position="1"/>
        <end position="17"/>
    </location>
</feature>
<dbReference type="AlphaFoldDB" id="A0A7J6V7D8"/>
<comment type="caution">
    <text evidence="2">The sequence shown here is derived from an EMBL/GenBank/DDBJ whole genome shotgun (WGS) entry which is preliminary data.</text>
</comment>
<evidence type="ECO:0000313" key="3">
    <source>
        <dbReference type="Proteomes" id="UP000554482"/>
    </source>
</evidence>
<protein>
    <submittedName>
        <fullName evidence="2">Uncharacterized protein</fullName>
    </submittedName>
</protein>
<keyword evidence="1" id="KW-0732">Signal</keyword>
<organism evidence="2 3">
    <name type="scientific">Thalictrum thalictroides</name>
    <name type="common">Rue-anemone</name>
    <name type="synonym">Anemone thalictroides</name>
    <dbReference type="NCBI Taxonomy" id="46969"/>
    <lineage>
        <taxon>Eukaryota</taxon>
        <taxon>Viridiplantae</taxon>
        <taxon>Streptophyta</taxon>
        <taxon>Embryophyta</taxon>
        <taxon>Tracheophyta</taxon>
        <taxon>Spermatophyta</taxon>
        <taxon>Magnoliopsida</taxon>
        <taxon>Ranunculales</taxon>
        <taxon>Ranunculaceae</taxon>
        <taxon>Thalictroideae</taxon>
        <taxon>Thalictrum</taxon>
    </lineage>
</organism>
<gene>
    <name evidence="2" type="ORF">FRX31_029384</name>
</gene>
<proteinExistence type="predicted"/>
<dbReference type="EMBL" id="JABWDY010036655">
    <property type="protein sequence ID" value="KAF5181029.1"/>
    <property type="molecule type" value="Genomic_DNA"/>
</dbReference>
<name>A0A7J6V7D8_THATH</name>
<reference evidence="2 3" key="1">
    <citation type="submission" date="2020-06" db="EMBL/GenBank/DDBJ databases">
        <title>Transcriptomic and genomic resources for Thalictrum thalictroides and T. hernandezii: Facilitating candidate gene discovery in an emerging model plant lineage.</title>
        <authorList>
            <person name="Arias T."/>
            <person name="Riano-Pachon D.M."/>
            <person name="Di Stilio V.S."/>
        </authorList>
    </citation>
    <scope>NUCLEOTIDE SEQUENCE [LARGE SCALE GENOMIC DNA]</scope>
    <source>
        <strain evidence="3">cv. WT478/WT964</strain>
        <tissue evidence="2">Leaves</tissue>
    </source>
</reference>